<evidence type="ECO:0000313" key="2">
    <source>
        <dbReference type="EMBL" id="ASV74979.1"/>
    </source>
</evidence>
<dbReference type="NCBIfam" id="TIGR02914">
    <property type="entry name" value="EpsI_fam"/>
    <property type="match status" value="1"/>
</dbReference>
<evidence type="ECO:0000313" key="3">
    <source>
        <dbReference type="Proteomes" id="UP000215086"/>
    </source>
</evidence>
<dbReference type="EMBL" id="CP018477">
    <property type="protein sequence ID" value="ASV74979.1"/>
    <property type="molecule type" value="Genomic_DNA"/>
</dbReference>
<evidence type="ECO:0000259" key="1">
    <source>
        <dbReference type="Pfam" id="PF11984"/>
    </source>
</evidence>
<gene>
    <name evidence="2" type="ORF">THTE_2377</name>
</gene>
<dbReference type="InterPro" id="IPR014263">
    <property type="entry name" value="Methanolan_biosynth_EpsI"/>
</dbReference>
<dbReference type="KEGG" id="ttf:THTE_2377"/>
<accession>A0A286RG89</accession>
<reference evidence="2 3" key="1">
    <citation type="journal article" name="Front. Microbiol.">
        <title>Sugar Metabolism of the First Thermophilic Planctomycete Thermogutta terrifontis: Comparative Genomic and Transcriptomic Approaches.</title>
        <authorList>
            <person name="Elcheninov A.G."/>
            <person name="Menzel P."/>
            <person name="Gudbergsdottir S.R."/>
            <person name="Slesarev A.I."/>
            <person name="Kadnikov V.V."/>
            <person name="Krogh A."/>
            <person name="Bonch-Osmolovskaya E.A."/>
            <person name="Peng X."/>
            <person name="Kublanov I.V."/>
        </authorList>
    </citation>
    <scope>NUCLEOTIDE SEQUENCE [LARGE SCALE GENOMIC DNA]</scope>
    <source>
        <strain evidence="2 3">R1</strain>
    </source>
</reference>
<dbReference type="Pfam" id="PF11984">
    <property type="entry name" value="DUF3485"/>
    <property type="match status" value="1"/>
</dbReference>
<feature type="domain" description="Methanolan biosynthesis EpsI" evidence="1">
    <location>
        <begin position="16"/>
        <end position="213"/>
    </location>
</feature>
<sequence>MVNISLPVRVGVAIGSLILVGLGARWAASQAVPSEVRLPNRDQLLGFPYQLGPWKGEDEVVDEKVLQVVGAELTLNRTYRQSAERFVGLHAAVFTYTDFSLPHPPELCYGGTGWRVRRTRDVPLNLSDGTTGTIRILTLEKETGQQTATVLYCYQLAGPFAADRDAVRRLFWRYRGQKSRPPLVKVMFHLPGSDSTAEDDGLDFARRTLEKLAEMEKTW</sequence>
<name>A0A286RG89_9BACT</name>
<protein>
    <recommendedName>
        <fullName evidence="1">Methanolan biosynthesis EpsI domain-containing protein</fullName>
    </recommendedName>
</protein>
<dbReference type="Proteomes" id="UP000215086">
    <property type="component" value="Chromosome"/>
</dbReference>
<dbReference type="AlphaFoldDB" id="A0A286RG89"/>
<keyword evidence="3" id="KW-1185">Reference proteome</keyword>
<organism evidence="2 3">
    <name type="scientific">Thermogutta terrifontis</name>
    <dbReference type="NCBI Taxonomy" id="1331910"/>
    <lineage>
        <taxon>Bacteria</taxon>
        <taxon>Pseudomonadati</taxon>
        <taxon>Planctomycetota</taxon>
        <taxon>Planctomycetia</taxon>
        <taxon>Pirellulales</taxon>
        <taxon>Thermoguttaceae</taxon>
        <taxon>Thermogutta</taxon>
    </lineage>
</organism>
<proteinExistence type="predicted"/>